<name>A0A0L8HCJ4_OCTBM</name>
<evidence type="ECO:0000313" key="1">
    <source>
        <dbReference type="EMBL" id="KOF87021.1"/>
    </source>
</evidence>
<dbReference type="AlphaFoldDB" id="A0A0L8HCJ4"/>
<accession>A0A0L8HCJ4</accession>
<protein>
    <submittedName>
        <fullName evidence="1">Uncharacterized protein</fullName>
    </submittedName>
</protein>
<sequence length="51" mass="5742">MLVLTGMNFANHDILYEEAKLSLKTFLEGGYAKSDILSFKLEPVSLAQHQE</sequence>
<gene>
    <name evidence="1" type="ORF">OCBIM_22017580mg</name>
</gene>
<feature type="non-terminal residue" evidence="1">
    <location>
        <position position="51"/>
    </location>
</feature>
<dbReference type="EMBL" id="KQ418509">
    <property type="protein sequence ID" value="KOF87021.1"/>
    <property type="molecule type" value="Genomic_DNA"/>
</dbReference>
<reference evidence="1" key="1">
    <citation type="submission" date="2015-07" db="EMBL/GenBank/DDBJ databases">
        <title>MeaNS - Measles Nucleotide Surveillance Program.</title>
        <authorList>
            <person name="Tran T."/>
            <person name="Druce J."/>
        </authorList>
    </citation>
    <scope>NUCLEOTIDE SEQUENCE</scope>
    <source>
        <strain evidence="1">UCB-OBI-ISO-001</strain>
        <tissue evidence="1">Gonad</tissue>
    </source>
</reference>
<proteinExistence type="predicted"/>
<organism evidence="1">
    <name type="scientific">Octopus bimaculoides</name>
    <name type="common">California two-spotted octopus</name>
    <dbReference type="NCBI Taxonomy" id="37653"/>
    <lineage>
        <taxon>Eukaryota</taxon>
        <taxon>Metazoa</taxon>
        <taxon>Spiralia</taxon>
        <taxon>Lophotrochozoa</taxon>
        <taxon>Mollusca</taxon>
        <taxon>Cephalopoda</taxon>
        <taxon>Coleoidea</taxon>
        <taxon>Octopodiformes</taxon>
        <taxon>Octopoda</taxon>
        <taxon>Incirrata</taxon>
        <taxon>Octopodidae</taxon>
        <taxon>Octopus</taxon>
    </lineage>
</organism>